<evidence type="ECO:0000313" key="2">
    <source>
        <dbReference type="Proteomes" id="UP000256913"/>
    </source>
</evidence>
<evidence type="ECO:0008006" key="3">
    <source>
        <dbReference type="Google" id="ProtNLM"/>
    </source>
</evidence>
<keyword evidence="2" id="KW-1185">Reference proteome</keyword>
<evidence type="ECO:0000313" key="1">
    <source>
        <dbReference type="EMBL" id="REF96437.1"/>
    </source>
</evidence>
<dbReference type="Proteomes" id="UP000256913">
    <property type="component" value="Unassembled WGS sequence"/>
</dbReference>
<protein>
    <recommendedName>
        <fullName evidence="3">T6SS immunity protein Tdi1 C-terminal domain-containing protein</fullName>
    </recommendedName>
</protein>
<dbReference type="AlphaFoldDB" id="A0A3D9ZGP7"/>
<dbReference type="EMBL" id="QUMQ01000001">
    <property type="protein sequence ID" value="REF96437.1"/>
    <property type="molecule type" value="Genomic_DNA"/>
</dbReference>
<organism evidence="1 2">
    <name type="scientific">Asanoa ferruginea</name>
    <dbReference type="NCBI Taxonomy" id="53367"/>
    <lineage>
        <taxon>Bacteria</taxon>
        <taxon>Bacillati</taxon>
        <taxon>Actinomycetota</taxon>
        <taxon>Actinomycetes</taxon>
        <taxon>Micromonosporales</taxon>
        <taxon>Micromonosporaceae</taxon>
        <taxon>Asanoa</taxon>
    </lineage>
</organism>
<dbReference type="RefSeq" id="WP_116067958.1">
    <property type="nucleotide sequence ID" value="NZ_BONB01000033.1"/>
</dbReference>
<sequence length="154" mass="16723">MQLTRAFTEEQFSHGLESWAWIGLGGKTPVFASPFGDVFFRSSDGFWWLDTLEGSLTRSWSSAEAVKADLATPEGQDRYLLAGLAWAAEQRGLVPNSSQVYSFRHPPVLGGGVDIDNVEVSGFVVCLNIAGQLHEQIRDLPPGAPISGITIKES</sequence>
<name>A0A3D9ZGP7_9ACTN</name>
<dbReference type="OrthoDB" id="2988179at2"/>
<reference evidence="1 2" key="1">
    <citation type="submission" date="2018-08" db="EMBL/GenBank/DDBJ databases">
        <title>Sequencing the genomes of 1000 actinobacteria strains.</title>
        <authorList>
            <person name="Klenk H.-P."/>
        </authorList>
    </citation>
    <scope>NUCLEOTIDE SEQUENCE [LARGE SCALE GENOMIC DNA]</scope>
    <source>
        <strain evidence="1 2">DSM 44099</strain>
    </source>
</reference>
<gene>
    <name evidence="1" type="ORF">DFJ67_2419</name>
</gene>
<proteinExistence type="predicted"/>
<comment type="caution">
    <text evidence="1">The sequence shown here is derived from an EMBL/GenBank/DDBJ whole genome shotgun (WGS) entry which is preliminary data.</text>
</comment>
<accession>A0A3D9ZGP7</accession>